<feature type="domain" description="ABC transporter" evidence="5">
    <location>
        <begin position="1"/>
        <end position="230"/>
    </location>
</feature>
<dbReference type="PROSITE" id="PS50893">
    <property type="entry name" value="ABC_TRANSPORTER_2"/>
    <property type="match status" value="1"/>
</dbReference>
<dbReference type="SMART" id="SM00382">
    <property type="entry name" value="AAA"/>
    <property type="match status" value="1"/>
</dbReference>
<name>A0A1M6RG70_9CLOT</name>
<evidence type="ECO:0000313" key="7">
    <source>
        <dbReference type="Proteomes" id="UP000183952"/>
    </source>
</evidence>
<evidence type="ECO:0000313" key="6">
    <source>
        <dbReference type="EMBL" id="SHK31465.1"/>
    </source>
</evidence>
<evidence type="ECO:0000256" key="1">
    <source>
        <dbReference type="ARBA" id="ARBA00005417"/>
    </source>
</evidence>
<organism evidence="6 7">
    <name type="scientific">Hathewaya proteolytica DSM 3090</name>
    <dbReference type="NCBI Taxonomy" id="1121331"/>
    <lineage>
        <taxon>Bacteria</taxon>
        <taxon>Bacillati</taxon>
        <taxon>Bacillota</taxon>
        <taxon>Clostridia</taxon>
        <taxon>Eubacteriales</taxon>
        <taxon>Clostridiaceae</taxon>
        <taxon>Hathewaya</taxon>
    </lineage>
</organism>
<keyword evidence="4 6" id="KW-0067">ATP-binding</keyword>
<protein>
    <submittedName>
        <fullName evidence="6">ABC-2 type transport system ATP-binding protein</fullName>
    </submittedName>
</protein>
<dbReference type="GO" id="GO:0016887">
    <property type="term" value="F:ATP hydrolysis activity"/>
    <property type="evidence" value="ECO:0007669"/>
    <property type="project" value="InterPro"/>
</dbReference>
<evidence type="ECO:0000256" key="4">
    <source>
        <dbReference type="ARBA" id="ARBA00022840"/>
    </source>
</evidence>
<accession>A0A1M6RG70</accession>
<dbReference type="EMBL" id="FRAD01000022">
    <property type="protein sequence ID" value="SHK31465.1"/>
    <property type="molecule type" value="Genomic_DNA"/>
</dbReference>
<keyword evidence="3" id="KW-0547">Nucleotide-binding</keyword>
<evidence type="ECO:0000256" key="3">
    <source>
        <dbReference type="ARBA" id="ARBA00022741"/>
    </source>
</evidence>
<dbReference type="RefSeq" id="WP_072904203.1">
    <property type="nucleotide sequence ID" value="NZ_FRAD01000022.1"/>
</dbReference>
<dbReference type="InterPro" id="IPR003439">
    <property type="entry name" value="ABC_transporter-like_ATP-bd"/>
</dbReference>
<dbReference type="Pfam" id="PF00005">
    <property type="entry name" value="ABC_tran"/>
    <property type="match status" value="1"/>
</dbReference>
<reference evidence="6 7" key="1">
    <citation type="submission" date="2016-11" db="EMBL/GenBank/DDBJ databases">
        <authorList>
            <person name="Jaros S."/>
            <person name="Januszkiewicz K."/>
            <person name="Wedrychowicz H."/>
        </authorList>
    </citation>
    <scope>NUCLEOTIDE SEQUENCE [LARGE SCALE GENOMIC DNA]</scope>
    <source>
        <strain evidence="6 7">DSM 3090</strain>
    </source>
</reference>
<keyword evidence="2" id="KW-0813">Transport</keyword>
<dbReference type="GO" id="GO:0005524">
    <property type="term" value="F:ATP binding"/>
    <property type="evidence" value="ECO:0007669"/>
    <property type="project" value="UniProtKB-KW"/>
</dbReference>
<proteinExistence type="inferred from homology"/>
<dbReference type="PANTHER" id="PTHR43335:SF4">
    <property type="entry name" value="ABC TRANSPORTER, ATP-BINDING PROTEIN"/>
    <property type="match status" value="1"/>
</dbReference>
<dbReference type="Proteomes" id="UP000183952">
    <property type="component" value="Unassembled WGS sequence"/>
</dbReference>
<dbReference type="STRING" id="1121331.SAMN02745248_02281"/>
<keyword evidence="7" id="KW-1185">Reference proteome</keyword>
<dbReference type="InterPro" id="IPR003593">
    <property type="entry name" value="AAA+_ATPase"/>
</dbReference>
<sequence length="231" mass="26023">MELLNVENVNKSYSKKVLDDVNFTINQGEVVGLVGPNGAGKTTLMRILCLLSNADSGEVKLCGISNKSRKEREKYLSNLAAIIETPALYENLSGYDNLDMIRRINNLSKDRMNEIIEFVNIGNMIKHRVKEYSLGMKQRLALGIALINSPKLLILDEPTNGLDYDGIIEFRELVAKVVEENKVSVIISSHILSEVEKMCHRILFLKDGKIIDASVSEKTVDEMYRTIYRGE</sequence>
<dbReference type="Gene3D" id="3.40.50.300">
    <property type="entry name" value="P-loop containing nucleotide triphosphate hydrolases"/>
    <property type="match status" value="1"/>
</dbReference>
<evidence type="ECO:0000259" key="5">
    <source>
        <dbReference type="PROSITE" id="PS50893"/>
    </source>
</evidence>
<dbReference type="PANTHER" id="PTHR43335">
    <property type="entry name" value="ABC TRANSPORTER, ATP-BINDING PROTEIN"/>
    <property type="match status" value="1"/>
</dbReference>
<dbReference type="InterPro" id="IPR017871">
    <property type="entry name" value="ABC_transporter-like_CS"/>
</dbReference>
<evidence type="ECO:0000256" key="2">
    <source>
        <dbReference type="ARBA" id="ARBA00022448"/>
    </source>
</evidence>
<dbReference type="SUPFAM" id="SSF52540">
    <property type="entry name" value="P-loop containing nucleoside triphosphate hydrolases"/>
    <property type="match status" value="1"/>
</dbReference>
<dbReference type="AlphaFoldDB" id="A0A1M6RG70"/>
<dbReference type="PROSITE" id="PS00211">
    <property type="entry name" value="ABC_TRANSPORTER_1"/>
    <property type="match status" value="1"/>
</dbReference>
<dbReference type="InterPro" id="IPR027417">
    <property type="entry name" value="P-loop_NTPase"/>
</dbReference>
<dbReference type="OrthoDB" id="9809205at2"/>
<gene>
    <name evidence="6" type="ORF">SAMN02745248_02281</name>
</gene>
<comment type="similarity">
    <text evidence="1">Belongs to the ABC transporter superfamily.</text>
</comment>